<sequence length="92" mass="10797">MITSPRWGIELLRDGDQLSQHCNRFVDGAYRQWIDSGHMQDWIIVDCRHTMPKKYSVLGTKIWRVVFADGYRSAKILDHDNNAIVEDFTLMN</sequence>
<reference evidence="2" key="1">
    <citation type="journal article" date="2017" name="Genome Biol.">
        <title>Comparative genomics reveals high biological diversity and specific adaptations in the industrially and medically important fungal genus Aspergillus.</title>
        <authorList>
            <person name="de Vries R.P."/>
            <person name="Riley R."/>
            <person name="Wiebenga A."/>
            <person name="Aguilar-Osorio G."/>
            <person name="Amillis S."/>
            <person name="Uchima C.A."/>
            <person name="Anderluh G."/>
            <person name="Asadollahi M."/>
            <person name="Askin M."/>
            <person name="Barry K."/>
            <person name="Battaglia E."/>
            <person name="Bayram O."/>
            <person name="Benocci T."/>
            <person name="Braus-Stromeyer S.A."/>
            <person name="Caldana C."/>
            <person name="Canovas D."/>
            <person name="Cerqueira G.C."/>
            <person name="Chen F."/>
            <person name="Chen W."/>
            <person name="Choi C."/>
            <person name="Clum A."/>
            <person name="Dos Santos R.A."/>
            <person name="Damasio A.R."/>
            <person name="Diallinas G."/>
            <person name="Emri T."/>
            <person name="Fekete E."/>
            <person name="Flipphi M."/>
            <person name="Freyberg S."/>
            <person name="Gallo A."/>
            <person name="Gournas C."/>
            <person name="Habgood R."/>
            <person name="Hainaut M."/>
            <person name="Harispe M.L."/>
            <person name="Henrissat B."/>
            <person name="Hilden K.S."/>
            <person name="Hope R."/>
            <person name="Hossain A."/>
            <person name="Karabika E."/>
            <person name="Karaffa L."/>
            <person name="Karanyi Z."/>
            <person name="Krasevec N."/>
            <person name="Kuo A."/>
            <person name="Kusch H."/>
            <person name="LaButti K."/>
            <person name="Lagendijk E.L."/>
            <person name="Lapidus A."/>
            <person name="Levasseur A."/>
            <person name="Lindquist E."/>
            <person name="Lipzen A."/>
            <person name="Logrieco A.F."/>
            <person name="MacCabe A."/>
            <person name="Maekelae M.R."/>
            <person name="Malavazi I."/>
            <person name="Melin P."/>
            <person name="Meyer V."/>
            <person name="Mielnichuk N."/>
            <person name="Miskei M."/>
            <person name="Molnar A.P."/>
            <person name="Mule G."/>
            <person name="Ngan C.Y."/>
            <person name="Orejas M."/>
            <person name="Orosz E."/>
            <person name="Ouedraogo J.P."/>
            <person name="Overkamp K.M."/>
            <person name="Park H.-S."/>
            <person name="Perrone G."/>
            <person name="Piumi F."/>
            <person name="Punt P.J."/>
            <person name="Ram A.F."/>
            <person name="Ramon A."/>
            <person name="Rauscher S."/>
            <person name="Record E."/>
            <person name="Riano-Pachon D.M."/>
            <person name="Robert V."/>
            <person name="Roehrig J."/>
            <person name="Ruller R."/>
            <person name="Salamov A."/>
            <person name="Salih N.S."/>
            <person name="Samson R.A."/>
            <person name="Sandor E."/>
            <person name="Sanguinetti M."/>
            <person name="Schuetze T."/>
            <person name="Sepcic K."/>
            <person name="Shelest E."/>
            <person name="Sherlock G."/>
            <person name="Sophianopoulou V."/>
            <person name="Squina F.M."/>
            <person name="Sun H."/>
            <person name="Susca A."/>
            <person name="Todd R.B."/>
            <person name="Tsang A."/>
            <person name="Unkles S.E."/>
            <person name="van de Wiele N."/>
            <person name="van Rossen-Uffink D."/>
            <person name="Oliveira J.V."/>
            <person name="Vesth T.C."/>
            <person name="Visser J."/>
            <person name="Yu J.-H."/>
            <person name="Zhou M."/>
            <person name="Andersen M.R."/>
            <person name="Archer D.B."/>
            <person name="Baker S.E."/>
            <person name="Benoit I."/>
            <person name="Brakhage A.A."/>
            <person name="Braus G.H."/>
            <person name="Fischer R."/>
            <person name="Frisvad J.C."/>
            <person name="Goldman G.H."/>
            <person name="Houbraken J."/>
            <person name="Oakley B."/>
            <person name="Pocsi I."/>
            <person name="Scazzocchio C."/>
            <person name="Seiboth B."/>
            <person name="vanKuyk P.A."/>
            <person name="Wortman J."/>
            <person name="Dyer P.S."/>
            <person name="Grigoriev I.V."/>
        </authorList>
    </citation>
    <scope>NUCLEOTIDE SEQUENCE [LARGE SCALE GENOMIC DNA]</scope>
    <source>
        <strain evidence="2">CBS 516.65</strain>
    </source>
</reference>
<dbReference type="GeneID" id="34464451"/>
<protein>
    <submittedName>
        <fullName evidence="1">Uncharacterized protein</fullName>
    </submittedName>
</protein>
<dbReference type="STRING" id="1160497.A0A1L9VDU2"/>
<dbReference type="RefSeq" id="XP_022398772.1">
    <property type="nucleotide sequence ID" value="XM_022548190.1"/>
</dbReference>
<gene>
    <name evidence="1" type="ORF">ASPGLDRAFT_563430</name>
</gene>
<name>A0A1L9VDU2_ASPGL</name>
<accession>A0A1L9VDU2</accession>
<dbReference type="VEuPathDB" id="FungiDB:ASPGLDRAFT_563430"/>
<evidence type="ECO:0000313" key="2">
    <source>
        <dbReference type="Proteomes" id="UP000184300"/>
    </source>
</evidence>
<keyword evidence="2" id="KW-1185">Reference proteome</keyword>
<dbReference type="AlphaFoldDB" id="A0A1L9VDU2"/>
<evidence type="ECO:0000313" key="1">
    <source>
        <dbReference type="EMBL" id="OJJ82074.1"/>
    </source>
</evidence>
<proteinExistence type="predicted"/>
<dbReference type="Proteomes" id="UP000184300">
    <property type="component" value="Unassembled WGS sequence"/>
</dbReference>
<dbReference type="EMBL" id="KV878903">
    <property type="protein sequence ID" value="OJJ82074.1"/>
    <property type="molecule type" value="Genomic_DNA"/>
</dbReference>
<organism evidence="1 2">
    <name type="scientific">Aspergillus glaucus CBS 516.65</name>
    <dbReference type="NCBI Taxonomy" id="1160497"/>
    <lineage>
        <taxon>Eukaryota</taxon>
        <taxon>Fungi</taxon>
        <taxon>Dikarya</taxon>
        <taxon>Ascomycota</taxon>
        <taxon>Pezizomycotina</taxon>
        <taxon>Eurotiomycetes</taxon>
        <taxon>Eurotiomycetidae</taxon>
        <taxon>Eurotiales</taxon>
        <taxon>Aspergillaceae</taxon>
        <taxon>Aspergillus</taxon>
        <taxon>Aspergillus subgen. Aspergillus</taxon>
    </lineage>
</organism>
<dbReference type="OrthoDB" id="2364732at2759"/>